<feature type="region of interest" description="Disordered" evidence="11">
    <location>
        <begin position="607"/>
        <end position="661"/>
    </location>
</feature>
<feature type="compositionally biased region" description="Basic and acidic residues" evidence="11">
    <location>
        <begin position="322"/>
        <end position="335"/>
    </location>
</feature>
<evidence type="ECO:0000256" key="3">
    <source>
        <dbReference type="ARBA" id="ARBA00022737"/>
    </source>
</evidence>
<feature type="domain" description="C2H2-type" evidence="13">
    <location>
        <begin position="760"/>
        <end position="783"/>
    </location>
</feature>
<feature type="compositionally biased region" description="Basic and acidic residues" evidence="11">
    <location>
        <begin position="206"/>
        <end position="238"/>
    </location>
</feature>
<dbReference type="Pfam" id="PF00651">
    <property type="entry name" value="BTB"/>
    <property type="match status" value="1"/>
</dbReference>
<dbReference type="GO" id="GO:0000978">
    <property type="term" value="F:RNA polymerase II cis-regulatory region sequence-specific DNA binding"/>
    <property type="evidence" value="ECO:0007669"/>
    <property type="project" value="TreeGrafter"/>
</dbReference>
<dbReference type="SMART" id="SM00355">
    <property type="entry name" value="ZnF_C2H2"/>
    <property type="match status" value="4"/>
</dbReference>
<reference evidence="14" key="2">
    <citation type="journal article" date="2020" name="BMC">
        <title>Leishmania infection induces a limited differential gene expression in the sand fly midgut.</title>
        <authorList>
            <person name="Coutinho-Abreu I.V."/>
            <person name="Serafim T.D."/>
            <person name="Meneses C."/>
            <person name="Kamhawi S."/>
            <person name="Oliveira F."/>
            <person name="Valenzuela J.G."/>
        </authorList>
    </citation>
    <scope>NUCLEOTIDE SEQUENCE</scope>
    <source>
        <strain evidence="14">Jacobina</strain>
        <tissue evidence="14">Midgut</tissue>
    </source>
</reference>
<name>A0A1B0GJU1_LUTLO</name>
<dbReference type="Proteomes" id="UP000092461">
    <property type="component" value="Unassembled WGS sequence"/>
</dbReference>
<evidence type="ECO:0000259" key="12">
    <source>
        <dbReference type="PROSITE" id="PS50097"/>
    </source>
</evidence>
<evidence type="ECO:0000259" key="13">
    <source>
        <dbReference type="PROSITE" id="PS50157"/>
    </source>
</evidence>
<dbReference type="PANTHER" id="PTHR45993:SF7">
    <property type="entry name" value="TRANSCRIPTION FACTOR KEN"/>
    <property type="match status" value="1"/>
</dbReference>
<reference evidence="15" key="3">
    <citation type="submission" date="2020-05" db="UniProtKB">
        <authorList>
            <consortium name="EnsemblMetazoa"/>
        </authorList>
    </citation>
    <scope>IDENTIFICATION</scope>
    <source>
        <strain evidence="15">Jacobina</strain>
    </source>
</reference>
<dbReference type="Gene3D" id="3.30.160.60">
    <property type="entry name" value="Classic Zinc Finger"/>
    <property type="match status" value="3"/>
</dbReference>
<keyword evidence="2" id="KW-0479">Metal-binding</keyword>
<dbReference type="SMART" id="SM00225">
    <property type="entry name" value="BTB"/>
    <property type="match status" value="1"/>
</dbReference>
<feature type="compositionally biased region" description="Basic residues" evidence="11">
    <location>
        <begin position="640"/>
        <end position="654"/>
    </location>
</feature>
<dbReference type="EMBL" id="AJWK01022342">
    <property type="status" value="NOT_ANNOTATED_CDS"/>
    <property type="molecule type" value="Genomic_DNA"/>
</dbReference>
<dbReference type="Gene3D" id="3.30.710.10">
    <property type="entry name" value="Potassium Channel Kv1.1, Chain A"/>
    <property type="match status" value="1"/>
</dbReference>
<dbReference type="Pfam" id="PF00096">
    <property type="entry name" value="zf-C2H2"/>
    <property type="match status" value="2"/>
</dbReference>
<dbReference type="GO" id="GO:0003700">
    <property type="term" value="F:DNA-binding transcription factor activity"/>
    <property type="evidence" value="ECO:0007669"/>
    <property type="project" value="TreeGrafter"/>
</dbReference>
<feature type="compositionally biased region" description="Acidic residues" evidence="11">
    <location>
        <begin position="179"/>
        <end position="205"/>
    </location>
</feature>
<evidence type="ECO:0000256" key="11">
    <source>
        <dbReference type="SAM" id="MobiDB-lite"/>
    </source>
</evidence>
<evidence type="ECO:0000256" key="1">
    <source>
        <dbReference type="ARBA" id="ARBA00004123"/>
    </source>
</evidence>
<dbReference type="EnsemblMetazoa" id="LLOJ006738-RA">
    <property type="protein sequence ID" value="LLOJ006738-PA"/>
    <property type="gene ID" value="LLOJ006738"/>
</dbReference>
<dbReference type="EMBL" id="AJWK01022343">
    <property type="status" value="NOT_ANNOTATED_CDS"/>
    <property type="molecule type" value="Genomic_DNA"/>
</dbReference>
<keyword evidence="9" id="KW-0539">Nucleus</keyword>
<feature type="domain" description="C2H2-type" evidence="13">
    <location>
        <begin position="732"/>
        <end position="759"/>
    </location>
</feature>
<dbReference type="PANTHER" id="PTHR45993">
    <property type="entry name" value="B-CELL LYMPHOMA/LEUKEMIA 11"/>
    <property type="match status" value="1"/>
</dbReference>
<accession>A0A1B0GJU1</accession>
<dbReference type="PROSITE" id="PS50097">
    <property type="entry name" value="BTB"/>
    <property type="match status" value="1"/>
</dbReference>
<keyword evidence="6" id="KW-0805">Transcription regulation</keyword>
<dbReference type="FunFam" id="3.30.160.60:FF:002059">
    <property type="entry name" value="transcription factor Ken"/>
    <property type="match status" value="1"/>
</dbReference>
<dbReference type="InterPro" id="IPR013087">
    <property type="entry name" value="Znf_C2H2_type"/>
</dbReference>
<keyword evidence="7" id="KW-0238">DNA-binding</keyword>
<dbReference type="VEuPathDB" id="VectorBase:LLONM1_004688"/>
<dbReference type="GO" id="GO:0008270">
    <property type="term" value="F:zinc ion binding"/>
    <property type="evidence" value="ECO:0007669"/>
    <property type="project" value="UniProtKB-KW"/>
</dbReference>
<feature type="region of interest" description="Disordered" evidence="11">
    <location>
        <begin position="381"/>
        <end position="435"/>
    </location>
</feature>
<evidence type="ECO:0000256" key="9">
    <source>
        <dbReference type="ARBA" id="ARBA00023242"/>
    </source>
</evidence>
<evidence type="ECO:0000256" key="8">
    <source>
        <dbReference type="ARBA" id="ARBA00023163"/>
    </source>
</evidence>
<dbReference type="InterPro" id="IPR051497">
    <property type="entry name" value="Dev/Hematopoietic_TF"/>
</dbReference>
<dbReference type="VEuPathDB" id="VectorBase:LLOJ006738"/>
<feature type="region of interest" description="Disordered" evidence="11">
    <location>
        <begin position="322"/>
        <end position="369"/>
    </location>
</feature>
<sequence length="837" mass="91981">MLMLQYSKHGECILQEIGAAFRGEHPADLLLICEGRETLRAHKLVLAAASPLVKRLLEETPTIESVTTVHFPDVQAKYFRLLMDFLYSGQTCVPANEVEHLHDLLALLQIKPGVWRTDDKTELVILIPDGGGGGTKGGDTHTDINSNEGDIGRRRRSKSRDSTHSRIHVKRERIGGNSSDEEIEAEAEEERDDLEAEEELDEEVEAEARGGSRDRSSEERRLSVDTARNDTISRRTEESADEAEDEADEEGDKDDKKFDVIGGRRRSSSDPVNLSLGTRQDDSDDGGHVDVETIANAPSKSLIPSRLLDPFRTKRKVLYHPPESEILKPPDHEQLLHSSPDNYVVTPHRKRRPGFQNSPAQNPPFVPYGLNRANYIEDLRSRKGPSMSAPPSYFPGERPPLSPTSQPTDLLLHNNHHQHNNNSSRRRPPSADGPLAVAPSFVYPWPPHSSALAGLPGAPGSVLPGVPPSNPGAHNSDRGSPMDAAGAAGGTRDGASGGLSAPVREYRCEYCGKQFGMSWNLKTHLRSLIPSRLLDPFRTKRKVLYHPPESEILKPPDHEQLLHSSPDNYVVTPHRKRRPGFQNSPAQNPPFVPYGLNRANYIEDLRSRKGPSMSAPPSYFPGERPPLSPTSQPTDLLLHNNHHQHNNNSSRRRPPSADGPLAVAPSFVYPWPPHSSALAGLPGAPGSVLPGVPPPNPGAHNSDRGSPMDAAGAAGGTRAGASGGLSAPVREYRCEYCGKQFGMSWNLKTHLRVHTGEKPFACRLCVAMFKQKAHLLKHLCSVHRNVINTPESGGRYNCCFCTMWFETLQELVRHLSGHHNNLLLSINLTPATSGRNS</sequence>
<feature type="compositionally biased region" description="Acidic residues" evidence="11">
    <location>
        <begin position="239"/>
        <end position="252"/>
    </location>
</feature>
<keyword evidence="16" id="KW-1185">Reference proteome</keyword>
<feature type="domain" description="C2H2-type" evidence="13">
    <location>
        <begin position="506"/>
        <end position="533"/>
    </location>
</feature>
<feature type="region of interest" description="Disordered" evidence="11">
    <location>
        <begin position="575"/>
        <end position="595"/>
    </location>
</feature>
<feature type="region of interest" description="Disordered" evidence="11">
    <location>
        <begin position="459"/>
        <end position="499"/>
    </location>
</feature>
<feature type="region of interest" description="Disordered" evidence="11">
    <location>
        <begin position="685"/>
        <end position="722"/>
    </location>
</feature>
<feature type="compositionally biased region" description="Polar residues" evidence="11">
    <location>
        <begin position="269"/>
        <end position="278"/>
    </location>
</feature>
<dbReference type="SUPFAM" id="SSF57667">
    <property type="entry name" value="beta-beta-alpha zinc fingers"/>
    <property type="match status" value="2"/>
</dbReference>
<evidence type="ECO:0000313" key="14">
    <source>
        <dbReference type="EMBL" id="MBC1177861.1"/>
    </source>
</evidence>
<comment type="subcellular location">
    <subcellularLocation>
        <location evidence="1">Nucleus</location>
    </subcellularLocation>
</comment>
<dbReference type="EMBL" id="GITU01009158">
    <property type="protein sequence ID" value="MBC1177861.1"/>
    <property type="molecule type" value="Transcribed_RNA"/>
</dbReference>
<dbReference type="FunFam" id="3.30.160.60:FF:002034">
    <property type="entry name" value="transcription factor Ken"/>
    <property type="match status" value="2"/>
</dbReference>
<protein>
    <submittedName>
        <fullName evidence="14">Putative transcription factor ken 1</fullName>
    </submittedName>
</protein>
<dbReference type="PROSITE" id="PS00028">
    <property type="entry name" value="ZINC_FINGER_C2H2_1"/>
    <property type="match status" value="2"/>
</dbReference>
<dbReference type="InterPro" id="IPR000210">
    <property type="entry name" value="BTB/POZ_dom"/>
</dbReference>
<feature type="compositionally biased region" description="Gly residues" evidence="11">
    <location>
        <begin position="487"/>
        <end position="497"/>
    </location>
</feature>
<feature type="compositionally biased region" description="Gly residues" evidence="11">
    <location>
        <begin position="713"/>
        <end position="722"/>
    </location>
</feature>
<evidence type="ECO:0000256" key="2">
    <source>
        <dbReference type="ARBA" id="ARBA00022723"/>
    </source>
</evidence>
<evidence type="ECO:0000313" key="16">
    <source>
        <dbReference type="Proteomes" id="UP000092461"/>
    </source>
</evidence>
<dbReference type="CDD" id="cd18315">
    <property type="entry name" value="BTB_POZ_BAB-like"/>
    <property type="match status" value="1"/>
</dbReference>
<keyword evidence="4 10" id="KW-0863">Zinc-finger</keyword>
<dbReference type="InterPro" id="IPR011333">
    <property type="entry name" value="SKP1/BTB/POZ_sf"/>
</dbReference>
<dbReference type="GO" id="GO:0006357">
    <property type="term" value="P:regulation of transcription by RNA polymerase II"/>
    <property type="evidence" value="ECO:0007669"/>
    <property type="project" value="TreeGrafter"/>
</dbReference>
<dbReference type="GO" id="GO:0005634">
    <property type="term" value="C:nucleus"/>
    <property type="evidence" value="ECO:0007669"/>
    <property type="project" value="UniProtKB-SubCell"/>
</dbReference>
<evidence type="ECO:0000313" key="15">
    <source>
        <dbReference type="EnsemblMetazoa" id="LLOJ006738-PA"/>
    </source>
</evidence>
<dbReference type="InterPro" id="IPR036236">
    <property type="entry name" value="Znf_C2H2_sf"/>
</dbReference>
<dbReference type="EMBL" id="AJWK01022344">
    <property type="status" value="NOT_ANNOTATED_CDS"/>
    <property type="molecule type" value="Genomic_DNA"/>
</dbReference>
<reference evidence="16" key="1">
    <citation type="submission" date="2012-05" db="EMBL/GenBank/DDBJ databases">
        <title>Whole Genome Assembly of Lutzomyia longipalpis.</title>
        <authorList>
            <person name="Richards S."/>
            <person name="Qu C."/>
            <person name="Dillon R."/>
            <person name="Worley K."/>
            <person name="Scherer S."/>
            <person name="Batterton M."/>
            <person name="Taylor A."/>
            <person name="Hawes A."/>
            <person name="Hernandez B."/>
            <person name="Kovar C."/>
            <person name="Mandapat C."/>
            <person name="Pham C."/>
            <person name="Qu C."/>
            <person name="Jing C."/>
            <person name="Bess C."/>
            <person name="Bandaranaike D."/>
            <person name="Ngo D."/>
            <person name="Ongeri F."/>
            <person name="Arias F."/>
            <person name="Lara F."/>
            <person name="Weissenberger G."/>
            <person name="Kamau G."/>
            <person name="Han H."/>
            <person name="Shen H."/>
            <person name="Dinh H."/>
            <person name="Khalil I."/>
            <person name="Jones J."/>
            <person name="Shafer J."/>
            <person name="Jayaseelan J."/>
            <person name="Quiroz J."/>
            <person name="Blankenburg K."/>
            <person name="Nguyen L."/>
            <person name="Jackson L."/>
            <person name="Francisco L."/>
            <person name="Tang L.-Y."/>
            <person name="Pu L.-L."/>
            <person name="Perales L."/>
            <person name="Lorensuhewa L."/>
            <person name="Munidasa M."/>
            <person name="Coyle M."/>
            <person name="Taylor M."/>
            <person name="Puazo M."/>
            <person name="Firestine M."/>
            <person name="Scheel M."/>
            <person name="Javaid M."/>
            <person name="Wang M."/>
            <person name="Li M."/>
            <person name="Tabassum N."/>
            <person name="Saada N."/>
            <person name="Osuji N."/>
            <person name="Aqrawi P."/>
            <person name="Fu Q."/>
            <person name="Thornton R."/>
            <person name="Raj R."/>
            <person name="Goodspeed R."/>
            <person name="Mata R."/>
            <person name="Najjar R."/>
            <person name="Gubbala S."/>
            <person name="Lee S."/>
            <person name="Denson S."/>
            <person name="Patil S."/>
            <person name="Macmil S."/>
            <person name="Qi S."/>
            <person name="Matskevitch T."/>
            <person name="Palculict T."/>
            <person name="Mathew T."/>
            <person name="Vee V."/>
            <person name="Velamala V."/>
            <person name="Korchina V."/>
            <person name="Cai W."/>
            <person name="Liu W."/>
            <person name="Dai W."/>
            <person name="Zou X."/>
            <person name="Zhu Y."/>
            <person name="Zhang Y."/>
            <person name="Wu Y.-Q."/>
            <person name="Xin Y."/>
            <person name="Nazarath L."/>
            <person name="Kovar C."/>
            <person name="Han Y."/>
            <person name="Muzny D."/>
            <person name="Gibbs R."/>
        </authorList>
    </citation>
    <scope>NUCLEOTIDE SEQUENCE [LARGE SCALE GENOMIC DNA]</scope>
    <source>
        <strain evidence="16">Jacobina</strain>
    </source>
</reference>
<feature type="region of interest" description="Disordered" evidence="11">
    <location>
        <begin position="128"/>
        <end position="295"/>
    </location>
</feature>
<evidence type="ECO:0000256" key="6">
    <source>
        <dbReference type="ARBA" id="ARBA00023015"/>
    </source>
</evidence>
<feature type="compositionally biased region" description="Basic residues" evidence="11">
    <location>
        <begin position="414"/>
        <end position="428"/>
    </location>
</feature>
<proteinExistence type="predicted"/>
<dbReference type="SUPFAM" id="SSF54695">
    <property type="entry name" value="POZ domain"/>
    <property type="match status" value="1"/>
</dbReference>
<evidence type="ECO:0000256" key="7">
    <source>
        <dbReference type="ARBA" id="ARBA00023125"/>
    </source>
</evidence>
<organism evidence="15 16">
    <name type="scientific">Lutzomyia longipalpis</name>
    <name type="common">Sand fly</name>
    <dbReference type="NCBI Taxonomy" id="7200"/>
    <lineage>
        <taxon>Eukaryota</taxon>
        <taxon>Metazoa</taxon>
        <taxon>Ecdysozoa</taxon>
        <taxon>Arthropoda</taxon>
        <taxon>Hexapoda</taxon>
        <taxon>Insecta</taxon>
        <taxon>Pterygota</taxon>
        <taxon>Neoptera</taxon>
        <taxon>Endopterygota</taxon>
        <taxon>Diptera</taxon>
        <taxon>Nematocera</taxon>
        <taxon>Psychodoidea</taxon>
        <taxon>Psychodidae</taxon>
        <taxon>Lutzomyia</taxon>
        <taxon>Lutzomyia</taxon>
    </lineage>
</organism>
<keyword evidence="8" id="KW-0804">Transcription</keyword>
<keyword evidence="5" id="KW-0862">Zinc</keyword>
<evidence type="ECO:0000256" key="5">
    <source>
        <dbReference type="ARBA" id="ARBA00022833"/>
    </source>
</evidence>
<evidence type="ECO:0000256" key="4">
    <source>
        <dbReference type="ARBA" id="ARBA00022771"/>
    </source>
</evidence>
<dbReference type="AlphaFoldDB" id="A0A1B0GJU1"/>
<dbReference type="PROSITE" id="PS50157">
    <property type="entry name" value="ZINC_FINGER_C2H2_2"/>
    <property type="match status" value="3"/>
</dbReference>
<feature type="domain" description="BTB" evidence="12">
    <location>
        <begin position="27"/>
        <end position="95"/>
    </location>
</feature>
<keyword evidence="3" id="KW-0677">Repeat</keyword>
<evidence type="ECO:0000256" key="10">
    <source>
        <dbReference type="PROSITE-ProRule" id="PRU00042"/>
    </source>
</evidence>
<feature type="compositionally biased region" description="Basic and acidic residues" evidence="11">
    <location>
        <begin position="279"/>
        <end position="291"/>
    </location>
</feature>